<dbReference type="InterPro" id="IPR011006">
    <property type="entry name" value="CheY-like_superfamily"/>
</dbReference>
<dbReference type="InterPro" id="IPR003661">
    <property type="entry name" value="HisK_dim/P_dom"/>
</dbReference>
<dbReference type="SUPFAM" id="SSF47384">
    <property type="entry name" value="Homodimeric domain of signal transducing histidine kinase"/>
    <property type="match status" value="1"/>
</dbReference>
<dbReference type="FunFam" id="1.10.287.130:FF:000034">
    <property type="entry name" value="Two-component system sensor histidine kinase/response regulator"/>
    <property type="match status" value="1"/>
</dbReference>
<comment type="catalytic activity">
    <reaction evidence="1">
        <text>ATP + protein L-histidine = ADP + protein N-phospho-L-histidine.</text>
        <dbReference type="EC" id="2.7.13.3"/>
    </reaction>
</comment>
<gene>
    <name evidence="11" type="ORF">SAMN05444380_10144</name>
</gene>
<proteinExistence type="predicted"/>
<keyword evidence="7" id="KW-1133">Transmembrane helix</keyword>
<evidence type="ECO:0000313" key="12">
    <source>
        <dbReference type="Proteomes" id="UP000181976"/>
    </source>
</evidence>
<keyword evidence="5" id="KW-0804">Transcription</keyword>
<feature type="domain" description="HTH araC/xylS-type" evidence="8">
    <location>
        <begin position="1317"/>
        <end position="1416"/>
    </location>
</feature>
<dbReference type="InterPro" id="IPR036097">
    <property type="entry name" value="HisK_dim/P_sf"/>
</dbReference>
<dbReference type="InterPro" id="IPR015943">
    <property type="entry name" value="WD40/YVTN_repeat-like_dom_sf"/>
</dbReference>
<feature type="modified residue" description="4-aspartylphosphate" evidence="6">
    <location>
        <position position="1218"/>
    </location>
</feature>
<dbReference type="PROSITE" id="PS01124">
    <property type="entry name" value="HTH_ARAC_FAMILY_2"/>
    <property type="match status" value="1"/>
</dbReference>
<dbReference type="SUPFAM" id="SSF46689">
    <property type="entry name" value="Homeodomain-like"/>
    <property type="match status" value="1"/>
</dbReference>
<dbReference type="PANTHER" id="PTHR43547:SF2">
    <property type="entry name" value="HYBRID SIGNAL TRANSDUCTION HISTIDINE KINASE C"/>
    <property type="match status" value="1"/>
</dbReference>
<dbReference type="SUPFAM" id="SSF55874">
    <property type="entry name" value="ATPase domain of HSP90 chaperone/DNA topoisomerase II/histidine kinase"/>
    <property type="match status" value="1"/>
</dbReference>
<evidence type="ECO:0000256" key="6">
    <source>
        <dbReference type="PROSITE-ProRule" id="PRU00169"/>
    </source>
</evidence>
<dbReference type="InterPro" id="IPR018060">
    <property type="entry name" value="HTH_AraC"/>
</dbReference>
<dbReference type="InterPro" id="IPR009057">
    <property type="entry name" value="Homeodomain-like_sf"/>
</dbReference>
<dbReference type="Gene3D" id="2.130.10.10">
    <property type="entry name" value="YVTN repeat-like/Quinoprotein amine dehydrogenase"/>
    <property type="match status" value="4"/>
</dbReference>
<dbReference type="PROSITE" id="PS50110">
    <property type="entry name" value="RESPONSE_REGULATORY"/>
    <property type="match status" value="1"/>
</dbReference>
<dbReference type="InterPro" id="IPR005467">
    <property type="entry name" value="His_kinase_dom"/>
</dbReference>
<dbReference type="Pfam" id="PF07494">
    <property type="entry name" value="Reg_prop"/>
    <property type="match status" value="7"/>
</dbReference>
<evidence type="ECO:0000259" key="10">
    <source>
        <dbReference type="PROSITE" id="PS50110"/>
    </source>
</evidence>
<evidence type="ECO:0000256" key="5">
    <source>
        <dbReference type="ARBA" id="ARBA00023163"/>
    </source>
</evidence>
<dbReference type="SMART" id="SM00387">
    <property type="entry name" value="HATPase_c"/>
    <property type="match status" value="1"/>
</dbReference>
<dbReference type="GO" id="GO:0003700">
    <property type="term" value="F:DNA-binding transcription factor activity"/>
    <property type="evidence" value="ECO:0007669"/>
    <property type="project" value="InterPro"/>
</dbReference>
<dbReference type="InterPro" id="IPR003594">
    <property type="entry name" value="HATPase_dom"/>
</dbReference>
<dbReference type="Pfam" id="PF00072">
    <property type="entry name" value="Response_reg"/>
    <property type="match status" value="1"/>
</dbReference>
<dbReference type="Proteomes" id="UP000181976">
    <property type="component" value="Unassembled WGS sequence"/>
</dbReference>
<evidence type="ECO:0000256" key="2">
    <source>
        <dbReference type="ARBA" id="ARBA00012438"/>
    </source>
</evidence>
<evidence type="ECO:0000259" key="8">
    <source>
        <dbReference type="PROSITE" id="PS01124"/>
    </source>
</evidence>
<keyword evidence="4" id="KW-0805">Transcription regulation</keyword>
<dbReference type="InParanoid" id="A0A1I1UHK5"/>
<dbReference type="STRING" id="385682.SAMN05444380_10144"/>
<dbReference type="OrthoDB" id="1116352at2"/>
<evidence type="ECO:0000256" key="7">
    <source>
        <dbReference type="SAM" id="Phobius"/>
    </source>
</evidence>
<dbReference type="eggNOG" id="COG2205">
    <property type="taxonomic scope" value="Bacteria"/>
</dbReference>
<dbReference type="PRINTS" id="PR00344">
    <property type="entry name" value="BCTRLSENSOR"/>
</dbReference>
<dbReference type="SUPFAM" id="SSF52172">
    <property type="entry name" value="CheY-like"/>
    <property type="match status" value="1"/>
</dbReference>
<dbReference type="RefSeq" id="WP_010527296.1">
    <property type="nucleotide sequence ID" value="NZ_AFSL01000040.1"/>
</dbReference>
<dbReference type="SUPFAM" id="SSF101898">
    <property type="entry name" value="NHL repeat"/>
    <property type="match status" value="1"/>
</dbReference>
<dbReference type="PROSITE" id="PS50109">
    <property type="entry name" value="HIS_KIN"/>
    <property type="match status" value="1"/>
</dbReference>
<dbReference type="SMART" id="SM00388">
    <property type="entry name" value="HisKA"/>
    <property type="match status" value="1"/>
</dbReference>
<dbReference type="InterPro" id="IPR004358">
    <property type="entry name" value="Sig_transdc_His_kin-like_C"/>
</dbReference>
<keyword evidence="12" id="KW-1185">Reference proteome</keyword>
<evidence type="ECO:0000256" key="4">
    <source>
        <dbReference type="ARBA" id="ARBA00023015"/>
    </source>
</evidence>
<dbReference type="GO" id="GO:0000155">
    <property type="term" value="F:phosphorelay sensor kinase activity"/>
    <property type="evidence" value="ECO:0007669"/>
    <property type="project" value="InterPro"/>
</dbReference>
<feature type="domain" description="Histidine kinase" evidence="9">
    <location>
        <begin position="895"/>
        <end position="1118"/>
    </location>
</feature>
<evidence type="ECO:0000259" key="9">
    <source>
        <dbReference type="PROSITE" id="PS50109"/>
    </source>
</evidence>
<dbReference type="SMART" id="SM00448">
    <property type="entry name" value="REC"/>
    <property type="match status" value="1"/>
</dbReference>
<name>A0A1I1UHK5_9BACT</name>
<sequence length="1419" mass="160029">MKVFFQRVLNIIRIRIEQIGVFILVNFLCAIQLSGTSYYTDSFRSIPGNKGLSQASVYCMLQDNKGFVWIGTKNGLDRFDGYEFLTYKYDKDNPNSLSNNEITCLENDHDRYLWIGTRSGGVNRLEYATGKIIRFNGLTYDDLVQSLVLDSLNNLWVGTSEGLLVFSLEKNNEENISIRNVSKEALFYDDQGRVIEPNRNNLVITSLLEVKKGSLLVGCKEGLFLYDIRKNNFYSVSNETIETSVFTSLKKDEEGNVWAGSYDGLLKIPSGALKGRNLEILWFNAISPSSRRLPVNRVEGVEIDHEGNIWAGTRGAGLFRITGEEVTAHYDSNGDGTGYIMDDLINSLMIDRTGVLWVGTESKGIAYTDLYSKSFQIIHPAKEGINRFDNSLVTALTGNDKRLWVGTAGNGIYVYEHHLGRLTRLYNIDPAMLLDQPSSNEIMSLLVDRDNILWIGTATNSLIAYDEVTGFKKYLVNGFVFSVYEDRDGRIWYGTWGQGLGFVDKNKGLVERYFGSVAQSLGLSSDKVLSFLQDSNGLLWVGTKGGGINVSLLENVINRRGEFVSYKNDPQNLNSLSYNDVYDILEDQKGNIWIATGSGLNKVVSAGGRDLVESALQGTLSFKTYAEREGLSGGLVFFIEEDGHGNLWIGTNKGVSKFDPVRQSFFNYGINDGLPIGELHINASFKDKSSGVMYFGGCDGIACFHPDSLQANPFPPKVQITNIRVNNQLIYPGLKINGQVILDRFINYTDHFVLSYSNNEISFDFSALHYSNPGKHQYAYRLKGYNENWQVTSSENRRATYTNLHEGNYVFEVKATDFYGNWAAPVASVSFTVNPPLWRTWWAYGGYLILLLALLFSFRKYSLIGVKEKNKLIIESLEHKKDKEISEAKMKFFTNISHEIRTPLTLIYAPLQEIIKRKNITPELYEMLMVMFRNVKRLLNLVDQLLEFRKIDAGHSILKLSKFNLTEIARDHLAAFSTMALQKGIMVHFESKEDIFIVADPKMISTSIYNLLSNAFKFTPAGGEVILKMGKIGDSNDHNKHKIKISVCDSGPGIPEKDLSRVFERFNQGILEEQEYHGGSGIGLSIVKEFVELNHGTIHVYNRSEGGCCFEICLPEKVGEVLEKTNIDSISSFEPFGTNHSTITKPKSFTFEKPKYSNSKINNGRDSRSLICLIEDDLELVSWLLTVLGEKYRVYALHDGNEAQKKVPALMPDLIICDIMLPGISGLVLVNNFKVNIETSHIPVIMLTAKSREEDVIEGLKSGADSYLTKPFNLEILNAQIDSLLASRKAFREKFTGKLLVEPSEKVITPLDEKFLKRLMEVTEAKMADPKFDVAFLVQEMNMSHSIILKKVKTLTGLSLVEFIRSMRIKRAAQIFRQDKLSVSEVSFMVGFSDPKYFSKCFYKQFGKKPSDYIKEFHD</sequence>
<dbReference type="InterPro" id="IPR013783">
    <property type="entry name" value="Ig-like_fold"/>
</dbReference>
<dbReference type="Pfam" id="PF00512">
    <property type="entry name" value="HisKA"/>
    <property type="match status" value="1"/>
</dbReference>
<dbReference type="SUPFAM" id="SSF63829">
    <property type="entry name" value="Calcium-dependent phosphotriesterase"/>
    <property type="match status" value="1"/>
</dbReference>
<organism evidence="11 12">
    <name type="scientific">Thermophagus xiamenensis</name>
    <dbReference type="NCBI Taxonomy" id="385682"/>
    <lineage>
        <taxon>Bacteria</taxon>
        <taxon>Pseudomonadati</taxon>
        <taxon>Bacteroidota</taxon>
        <taxon>Bacteroidia</taxon>
        <taxon>Marinilabiliales</taxon>
        <taxon>Marinilabiliaceae</taxon>
        <taxon>Thermophagus</taxon>
    </lineage>
</organism>
<dbReference type="Gene3D" id="2.60.40.10">
    <property type="entry name" value="Immunoglobulins"/>
    <property type="match status" value="1"/>
</dbReference>
<dbReference type="EC" id="2.7.13.3" evidence="2"/>
<evidence type="ECO:0000313" key="11">
    <source>
        <dbReference type="EMBL" id="SFD69078.1"/>
    </source>
</evidence>
<dbReference type="GO" id="GO:0043565">
    <property type="term" value="F:sequence-specific DNA binding"/>
    <property type="evidence" value="ECO:0007669"/>
    <property type="project" value="InterPro"/>
</dbReference>
<dbReference type="Gene3D" id="3.30.565.10">
    <property type="entry name" value="Histidine kinase-like ATPase, C-terminal domain"/>
    <property type="match status" value="1"/>
</dbReference>
<dbReference type="FunFam" id="2.60.40.10:FF:000791">
    <property type="entry name" value="Two-component system sensor histidine kinase/response regulator"/>
    <property type="match status" value="1"/>
</dbReference>
<dbReference type="EMBL" id="FONA01000001">
    <property type="protein sequence ID" value="SFD69078.1"/>
    <property type="molecule type" value="Genomic_DNA"/>
</dbReference>
<dbReference type="InterPro" id="IPR036890">
    <property type="entry name" value="HATPase_C_sf"/>
</dbReference>
<dbReference type="Gene3D" id="3.40.50.2300">
    <property type="match status" value="1"/>
</dbReference>
<protein>
    <recommendedName>
        <fullName evidence="2">histidine kinase</fullName>
        <ecNumber evidence="2">2.7.13.3</ecNumber>
    </recommendedName>
</protein>
<keyword evidence="3 6" id="KW-0597">Phosphoprotein</keyword>
<keyword evidence="7" id="KW-0472">Membrane</keyword>
<dbReference type="Pfam" id="PF07495">
    <property type="entry name" value="Y_Y_Y"/>
    <property type="match status" value="1"/>
</dbReference>
<evidence type="ECO:0000256" key="1">
    <source>
        <dbReference type="ARBA" id="ARBA00000085"/>
    </source>
</evidence>
<dbReference type="eggNOG" id="COG0745">
    <property type="taxonomic scope" value="Bacteria"/>
</dbReference>
<feature type="transmembrane region" description="Helical" evidence="7">
    <location>
        <begin position="21"/>
        <end position="40"/>
    </location>
</feature>
<dbReference type="InterPro" id="IPR001789">
    <property type="entry name" value="Sig_transdc_resp-reg_receiver"/>
</dbReference>
<dbReference type="SMART" id="SM00342">
    <property type="entry name" value="HTH_ARAC"/>
    <property type="match status" value="1"/>
</dbReference>
<feature type="domain" description="Response regulatory" evidence="10">
    <location>
        <begin position="1170"/>
        <end position="1285"/>
    </location>
</feature>
<dbReference type="Gene3D" id="1.10.10.60">
    <property type="entry name" value="Homeodomain-like"/>
    <property type="match status" value="1"/>
</dbReference>
<reference evidence="11 12" key="1">
    <citation type="submission" date="2016-10" db="EMBL/GenBank/DDBJ databases">
        <authorList>
            <person name="de Groot N.N."/>
        </authorList>
    </citation>
    <scope>NUCLEOTIDE SEQUENCE [LARGE SCALE GENOMIC DNA]</scope>
    <source>
        <strain evidence="11 12">DSM 19012</strain>
    </source>
</reference>
<dbReference type="InterPro" id="IPR011110">
    <property type="entry name" value="Reg_prop"/>
</dbReference>
<dbReference type="CDD" id="cd00082">
    <property type="entry name" value="HisKA"/>
    <property type="match status" value="1"/>
</dbReference>
<dbReference type="Pfam" id="PF02518">
    <property type="entry name" value="HATPase_c"/>
    <property type="match status" value="1"/>
</dbReference>
<dbReference type="eggNOG" id="COG3292">
    <property type="taxonomic scope" value="Bacteria"/>
</dbReference>
<dbReference type="PANTHER" id="PTHR43547">
    <property type="entry name" value="TWO-COMPONENT HISTIDINE KINASE"/>
    <property type="match status" value="1"/>
</dbReference>
<dbReference type="Pfam" id="PF12833">
    <property type="entry name" value="HTH_18"/>
    <property type="match status" value="1"/>
</dbReference>
<dbReference type="Gene3D" id="1.10.287.130">
    <property type="match status" value="1"/>
</dbReference>
<dbReference type="CDD" id="cd17574">
    <property type="entry name" value="REC_OmpR"/>
    <property type="match status" value="1"/>
</dbReference>
<accession>A0A1I1UHK5</accession>
<dbReference type="InterPro" id="IPR011123">
    <property type="entry name" value="Y_Y_Y"/>
</dbReference>
<evidence type="ECO:0000256" key="3">
    <source>
        <dbReference type="ARBA" id="ARBA00022553"/>
    </source>
</evidence>
<keyword evidence="7" id="KW-0812">Transmembrane</keyword>